<gene>
    <name evidence="2" type="ORF">M0R45_002500</name>
</gene>
<protein>
    <submittedName>
        <fullName evidence="2">Uncharacterized protein</fullName>
    </submittedName>
</protein>
<comment type="caution">
    <text evidence="2">The sequence shown here is derived from an EMBL/GenBank/DDBJ whole genome shotgun (WGS) entry which is preliminary data.</text>
</comment>
<reference evidence="2 3" key="1">
    <citation type="journal article" date="2023" name="G3 (Bethesda)">
        <title>A chromosome-length genome assembly and annotation of blackberry (Rubus argutus, cv. 'Hillquist').</title>
        <authorList>
            <person name="Bruna T."/>
            <person name="Aryal R."/>
            <person name="Dudchenko O."/>
            <person name="Sargent D.J."/>
            <person name="Mead D."/>
            <person name="Buti M."/>
            <person name="Cavallini A."/>
            <person name="Hytonen T."/>
            <person name="Andres J."/>
            <person name="Pham M."/>
            <person name="Weisz D."/>
            <person name="Mascagni F."/>
            <person name="Usai G."/>
            <person name="Natali L."/>
            <person name="Bassil N."/>
            <person name="Fernandez G.E."/>
            <person name="Lomsadze A."/>
            <person name="Armour M."/>
            <person name="Olukolu B."/>
            <person name="Poorten T."/>
            <person name="Britton C."/>
            <person name="Davik J."/>
            <person name="Ashrafi H."/>
            <person name="Aiden E.L."/>
            <person name="Borodovsky M."/>
            <person name="Worthington M."/>
        </authorList>
    </citation>
    <scope>NUCLEOTIDE SEQUENCE [LARGE SCALE GENOMIC DNA]</scope>
    <source>
        <strain evidence="2">PI 553951</strain>
    </source>
</reference>
<sequence>MQELQNCCSKIETKKFTPACFEGKPGELGSPAQAAPPGGAMSKNNGQIKAGGSVRDIVAVKIIEEVSYFDDLFGILLAVTIIYQYFETFEKERTSDLGF</sequence>
<accession>A0AAW1VMP4</accession>
<evidence type="ECO:0000313" key="3">
    <source>
        <dbReference type="Proteomes" id="UP001457282"/>
    </source>
</evidence>
<evidence type="ECO:0000256" key="1">
    <source>
        <dbReference type="SAM" id="MobiDB-lite"/>
    </source>
</evidence>
<proteinExistence type="predicted"/>
<dbReference type="EMBL" id="JBEDUW010000046">
    <property type="protein sequence ID" value="KAK9907003.1"/>
    <property type="molecule type" value="Genomic_DNA"/>
</dbReference>
<name>A0AAW1VMP4_RUBAR</name>
<dbReference type="AlphaFoldDB" id="A0AAW1VMP4"/>
<feature type="region of interest" description="Disordered" evidence="1">
    <location>
        <begin position="27"/>
        <end position="47"/>
    </location>
</feature>
<keyword evidence="3" id="KW-1185">Reference proteome</keyword>
<organism evidence="2 3">
    <name type="scientific">Rubus argutus</name>
    <name type="common">Southern blackberry</name>
    <dbReference type="NCBI Taxonomy" id="59490"/>
    <lineage>
        <taxon>Eukaryota</taxon>
        <taxon>Viridiplantae</taxon>
        <taxon>Streptophyta</taxon>
        <taxon>Embryophyta</taxon>
        <taxon>Tracheophyta</taxon>
        <taxon>Spermatophyta</taxon>
        <taxon>Magnoliopsida</taxon>
        <taxon>eudicotyledons</taxon>
        <taxon>Gunneridae</taxon>
        <taxon>Pentapetalae</taxon>
        <taxon>rosids</taxon>
        <taxon>fabids</taxon>
        <taxon>Rosales</taxon>
        <taxon>Rosaceae</taxon>
        <taxon>Rosoideae</taxon>
        <taxon>Rosoideae incertae sedis</taxon>
        <taxon>Rubus</taxon>
    </lineage>
</organism>
<feature type="compositionally biased region" description="Low complexity" evidence="1">
    <location>
        <begin position="29"/>
        <end position="40"/>
    </location>
</feature>
<evidence type="ECO:0000313" key="2">
    <source>
        <dbReference type="EMBL" id="KAK9907003.1"/>
    </source>
</evidence>
<dbReference type="Proteomes" id="UP001457282">
    <property type="component" value="Unassembled WGS sequence"/>
</dbReference>